<accession>A0A0R3PFJ2</accession>
<dbReference type="PANTHER" id="PTHR42686:SF1">
    <property type="entry name" value="GH17980P-RELATED"/>
    <property type="match status" value="1"/>
</dbReference>
<organism evidence="4">
    <name type="scientific">Angiostrongylus costaricensis</name>
    <name type="common">Nematode worm</name>
    <dbReference type="NCBI Taxonomy" id="334426"/>
    <lineage>
        <taxon>Eukaryota</taxon>
        <taxon>Metazoa</taxon>
        <taxon>Ecdysozoa</taxon>
        <taxon>Nematoda</taxon>
        <taxon>Chromadorea</taxon>
        <taxon>Rhabditida</taxon>
        <taxon>Rhabditina</taxon>
        <taxon>Rhabditomorpha</taxon>
        <taxon>Strongyloidea</taxon>
        <taxon>Metastrongylidae</taxon>
        <taxon>Angiostrongylus</taxon>
    </lineage>
</organism>
<dbReference type="InterPro" id="IPR044479">
    <property type="entry name" value="LGALDH-like"/>
</dbReference>
<dbReference type="STRING" id="334426.A0A0R3PFJ2"/>
<dbReference type="Pfam" id="PF00248">
    <property type="entry name" value="Aldo_ket_red"/>
    <property type="match status" value="1"/>
</dbReference>
<dbReference type="CDD" id="cd19163">
    <property type="entry name" value="AKR_galDH"/>
    <property type="match status" value="1"/>
</dbReference>
<evidence type="ECO:0000313" key="4">
    <source>
        <dbReference type="WBParaSite" id="ACOC_0000295701-mRNA-1"/>
    </source>
</evidence>
<proteinExistence type="predicted"/>
<dbReference type="InterPro" id="IPR020471">
    <property type="entry name" value="AKR"/>
</dbReference>
<dbReference type="Gene3D" id="3.20.20.100">
    <property type="entry name" value="NADP-dependent oxidoreductase domain"/>
    <property type="match status" value="1"/>
</dbReference>
<dbReference type="WBParaSite" id="ACOC_0000295701-mRNA-1">
    <property type="protein sequence ID" value="ACOC_0000295701-mRNA-1"/>
    <property type="gene ID" value="ACOC_0000295701"/>
</dbReference>
<dbReference type="FunFam" id="3.20.20.100:FF:000011">
    <property type="entry name" value="Aldo/keto reductase"/>
    <property type="match status" value="1"/>
</dbReference>
<dbReference type="GO" id="GO:0010349">
    <property type="term" value="F:L-galactose dehydrogenase activity"/>
    <property type="evidence" value="ECO:0007669"/>
    <property type="project" value="InterPro"/>
</dbReference>
<keyword evidence="3" id="KW-1185">Reference proteome</keyword>
<dbReference type="GO" id="GO:0005829">
    <property type="term" value="C:cytosol"/>
    <property type="evidence" value="ECO:0007669"/>
    <property type="project" value="TreeGrafter"/>
</dbReference>
<dbReference type="AlphaFoldDB" id="A0A0R3PFJ2"/>
<feature type="domain" description="NADP-dependent oxidoreductase" evidence="1">
    <location>
        <begin position="94"/>
        <end position="357"/>
    </location>
</feature>
<dbReference type="PANTHER" id="PTHR42686">
    <property type="entry name" value="GH17980P-RELATED"/>
    <property type="match status" value="1"/>
</dbReference>
<evidence type="ECO:0000313" key="3">
    <source>
        <dbReference type="Proteomes" id="UP000267027"/>
    </source>
</evidence>
<dbReference type="EMBL" id="UYYA01000726">
    <property type="protein sequence ID" value="VDM54543.1"/>
    <property type="molecule type" value="Genomic_DNA"/>
</dbReference>
<dbReference type="InterPro" id="IPR023210">
    <property type="entry name" value="NADP_OxRdtase_dom"/>
</dbReference>
<dbReference type="InterPro" id="IPR036812">
    <property type="entry name" value="NAD(P)_OxRdtase_dom_sf"/>
</dbReference>
<evidence type="ECO:0000313" key="2">
    <source>
        <dbReference type="EMBL" id="VDM54543.1"/>
    </source>
</evidence>
<dbReference type="OMA" id="ATHYCIS"/>
<reference evidence="2 3" key="2">
    <citation type="submission" date="2018-11" db="EMBL/GenBank/DDBJ databases">
        <authorList>
            <consortium name="Pathogen Informatics"/>
        </authorList>
    </citation>
    <scope>NUCLEOTIDE SEQUENCE [LARGE SCALE GENOMIC DNA]</scope>
    <source>
        <strain evidence="2 3">Costa Rica</strain>
    </source>
</reference>
<reference evidence="4" key="1">
    <citation type="submission" date="2017-02" db="UniProtKB">
        <authorList>
            <consortium name="WormBaseParasite"/>
        </authorList>
    </citation>
    <scope>IDENTIFICATION</scope>
</reference>
<gene>
    <name evidence="2" type="ORF">ACOC_LOCUS2958</name>
</gene>
<protein>
    <submittedName>
        <fullName evidence="4">Aldo_ket_red domain-containing protein</fullName>
    </submittedName>
</protein>
<dbReference type="OrthoDB" id="48988at2759"/>
<sequence>MNDLAPELSRRKRAPWGAFKSIEDVVKRTKNSRLRAHLFDSTVLPALTYASEAWSSRFQPSLPPTFVARFHDEAAVRRMQYRRLGQTEMIVSKISFGSAPISGMFGNVDSSITQIVETALRNGINFIDTAYWYGHARSESILGNVLSKIPRKAYYISTKLDYARTFDFRADKVLESLMNSLKRLKLTYVDICFIQIHDADFSPQQSIILYETLQALEMARDSGKIRYIGLTGYELRKLVSIIDCSTVKIDVVLTYCHGSMNDNSLGNFTYMLQKKNIGVLNGSPLSMGLLTERGPPPWHPAADFIKEACLAATHYCISKKVSISKLALTYAFEVPGTASCVVGMDNIQQVRDNIALATAISPLTDVEQRVRDRIMRRYFDRLENAGWGGVDVVKYWKRLKKLGLTALATHRSLPITFLGLSGLVYFYLSLSSTYRPVCFIHTHLSPFASSLSLSFISFGTAYLKLQNDGDFTFILMILTRRFSQKRENTSEIPKFQNR</sequence>
<dbReference type="Proteomes" id="UP000267027">
    <property type="component" value="Unassembled WGS sequence"/>
</dbReference>
<name>A0A0R3PFJ2_ANGCS</name>
<evidence type="ECO:0000259" key="1">
    <source>
        <dbReference type="Pfam" id="PF00248"/>
    </source>
</evidence>
<dbReference type="SUPFAM" id="SSF51430">
    <property type="entry name" value="NAD(P)-linked oxidoreductase"/>
    <property type="match status" value="1"/>
</dbReference>